<dbReference type="Proteomes" id="UP000299102">
    <property type="component" value="Unassembled WGS sequence"/>
</dbReference>
<keyword evidence="1" id="KW-1133">Transmembrane helix</keyword>
<protein>
    <submittedName>
        <fullName evidence="2">Uncharacterized protein</fullName>
    </submittedName>
</protein>
<comment type="caution">
    <text evidence="2">The sequence shown here is derived from an EMBL/GenBank/DDBJ whole genome shotgun (WGS) entry which is preliminary data.</text>
</comment>
<dbReference type="EMBL" id="BGZK01001106">
    <property type="protein sequence ID" value="GBP71390.1"/>
    <property type="molecule type" value="Genomic_DNA"/>
</dbReference>
<organism evidence="2 3">
    <name type="scientific">Eumeta variegata</name>
    <name type="common">Bagworm moth</name>
    <name type="synonym">Eumeta japonica</name>
    <dbReference type="NCBI Taxonomy" id="151549"/>
    <lineage>
        <taxon>Eukaryota</taxon>
        <taxon>Metazoa</taxon>
        <taxon>Ecdysozoa</taxon>
        <taxon>Arthropoda</taxon>
        <taxon>Hexapoda</taxon>
        <taxon>Insecta</taxon>
        <taxon>Pterygota</taxon>
        <taxon>Neoptera</taxon>
        <taxon>Endopterygota</taxon>
        <taxon>Lepidoptera</taxon>
        <taxon>Glossata</taxon>
        <taxon>Ditrysia</taxon>
        <taxon>Tineoidea</taxon>
        <taxon>Psychidae</taxon>
        <taxon>Oiketicinae</taxon>
        <taxon>Eumeta</taxon>
    </lineage>
</organism>
<reference evidence="2 3" key="1">
    <citation type="journal article" date="2019" name="Commun. Biol.">
        <title>The bagworm genome reveals a unique fibroin gene that provides high tensile strength.</title>
        <authorList>
            <person name="Kono N."/>
            <person name="Nakamura H."/>
            <person name="Ohtoshi R."/>
            <person name="Tomita M."/>
            <person name="Numata K."/>
            <person name="Arakawa K."/>
        </authorList>
    </citation>
    <scope>NUCLEOTIDE SEQUENCE [LARGE SCALE GENOMIC DNA]</scope>
</reference>
<keyword evidence="1" id="KW-0812">Transmembrane</keyword>
<evidence type="ECO:0000256" key="1">
    <source>
        <dbReference type="SAM" id="Phobius"/>
    </source>
</evidence>
<keyword evidence="1" id="KW-0472">Membrane</keyword>
<sequence>MIPLPILIPIPLSMPTCLTLYSDHDPAFDSHPNPAVDANVSHSLFQSRSRFRFSSQSCCRCQRVSLFIPFAIPLPILIPILLLMPTCLTLFSDRDLAFDSHPNPAVDANVSHSIFHSRSDSRL</sequence>
<gene>
    <name evidence="2" type="ORF">EVAR_20490_1</name>
</gene>
<feature type="transmembrane region" description="Helical" evidence="1">
    <location>
        <begin position="66"/>
        <end position="91"/>
    </location>
</feature>
<proteinExistence type="predicted"/>
<accession>A0A4C1Y7D8</accession>
<evidence type="ECO:0000313" key="3">
    <source>
        <dbReference type="Proteomes" id="UP000299102"/>
    </source>
</evidence>
<keyword evidence="3" id="KW-1185">Reference proteome</keyword>
<evidence type="ECO:0000313" key="2">
    <source>
        <dbReference type="EMBL" id="GBP71390.1"/>
    </source>
</evidence>
<name>A0A4C1Y7D8_EUMVA</name>
<dbReference type="AlphaFoldDB" id="A0A4C1Y7D8"/>